<keyword evidence="3" id="KW-0202">Cytokine</keyword>
<name>A0ABQ7SWU9_PHRPL</name>
<gene>
    <name evidence="6" type="ORF">JD844_023459</name>
</gene>
<keyword evidence="4" id="KW-0964">Secreted</keyword>
<evidence type="ECO:0000256" key="4">
    <source>
        <dbReference type="ARBA" id="ARBA00022525"/>
    </source>
</evidence>
<comment type="caution">
    <text evidence="6">The sequence shown here is derived from an EMBL/GenBank/DDBJ whole genome shotgun (WGS) entry which is preliminary data.</text>
</comment>
<sequence>VSVLMLMSTIINTAHGETKEEHTERMHENCQTQAGTQENTRFPENVKIDVRIGHIESVKIHPNIRNRSLSPWDYSINEDPNRFPHVIAEAKCRHDACLDFTGRGLNHHMNSVRIQQEILVLKREQIGCQQTYSLEKQLVTVGCTCIHPTIFAYSTKGGRKRRELTYGGKQFTAGRKRQHRKNRF</sequence>
<dbReference type="Pfam" id="PF06083">
    <property type="entry name" value="IL17"/>
    <property type="match status" value="1"/>
</dbReference>
<dbReference type="InterPro" id="IPR010345">
    <property type="entry name" value="IL-17_fam"/>
</dbReference>
<protein>
    <recommendedName>
        <fullName evidence="8">Interleukin-17F</fullName>
    </recommendedName>
</protein>
<evidence type="ECO:0000256" key="5">
    <source>
        <dbReference type="ARBA" id="ARBA00022729"/>
    </source>
</evidence>
<accession>A0ABQ7SWU9</accession>
<reference evidence="6 7" key="1">
    <citation type="journal article" date="2022" name="Gigascience">
        <title>A chromosome-level genome assembly and annotation of the desert horned lizard, Phrynosoma platyrhinos, provides insight into chromosomal rearrangements among reptiles.</title>
        <authorList>
            <person name="Koochekian N."/>
            <person name="Ascanio A."/>
            <person name="Farleigh K."/>
            <person name="Card D.C."/>
            <person name="Schield D.R."/>
            <person name="Castoe T.A."/>
            <person name="Jezkova T."/>
        </authorList>
    </citation>
    <scope>NUCLEOTIDE SEQUENCE [LARGE SCALE GENOMIC DNA]</scope>
    <source>
        <strain evidence="6">NK-2021</strain>
    </source>
</reference>
<dbReference type="InterPro" id="IPR020440">
    <property type="entry name" value="IL-17_chr"/>
</dbReference>
<organism evidence="6 7">
    <name type="scientific">Phrynosoma platyrhinos</name>
    <name type="common">Desert horned lizard</name>
    <dbReference type="NCBI Taxonomy" id="52577"/>
    <lineage>
        <taxon>Eukaryota</taxon>
        <taxon>Metazoa</taxon>
        <taxon>Chordata</taxon>
        <taxon>Craniata</taxon>
        <taxon>Vertebrata</taxon>
        <taxon>Euteleostomi</taxon>
        <taxon>Lepidosauria</taxon>
        <taxon>Squamata</taxon>
        <taxon>Bifurcata</taxon>
        <taxon>Unidentata</taxon>
        <taxon>Episquamata</taxon>
        <taxon>Toxicofera</taxon>
        <taxon>Iguania</taxon>
        <taxon>Phrynosomatidae</taxon>
        <taxon>Phrynosomatinae</taxon>
        <taxon>Phrynosoma</taxon>
    </lineage>
</organism>
<dbReference type="EMBL" id="JAIPUX010003289">
    <property type="protein sequence ID" value="KAH0621817.1"/>
    <property type="molecule type" value="Genomic_DNA"/>
</dbReference>
<evidence type="ECO:0000256" key="2">
    <source>
        <dbReference type="ARBA" id="ARBA00007236"/>
    </source>
</evidence>
<evidence type="ECO:0000313" key="6">
    <source>
        <dbReference type="EMBL" id="KAH0621817.1"/>
    </source>
</evidence>
<comment type="subcellular location">
    <subcellularLocation>
        <location evidence="1">Secreted</location>
    </subcellularLocation>
</comment>
<feature type="non-terminal residue" evidence="6">
    <location>
        <position position="1"/>
    </location>
</feature>
<keyword evidence="5" id="KW-0732">Signal</keyword>
<evidence type="ECO:0000256" key="1">
    <source>
        <dbReference type="ARBA" id="ARBA00004613"/>
    </source>
</evidence>
<dbReference type="SUPFAM" id="SSF57501">
    <property type="entry name" value="Cystine-knot cytokines"/>
    <property type="match status" value="1"/>
</dbReference>
<dbReference type="InterPro" id="IPR029034">
    <property type="entry name" value="Cystine-knot_cytokine"/>
</dbReference>
<dbReference type="PRINTS" id="PR01932">
    <property type="entry name" value="INTRLEUKIN17"/>
</dbReference>
<evidence type="ECO:0000256" key="3">
    <source>
        <dbReference type="ARBA" id="ARBA00022514"/>
    </source>
</evidence>
<dbReference type="Gene3D" id="2.10.90.10">
    <property type="entry name" value="Cystine-knot cytokines"/>
    <property type="match status" value="1"/>
</dbReference>
<proteinExistence type="inferred from homology"/>
<evidence type="ECO:0008006" key="8">
    <source>
        <dbReference type="Google" id="ProtNLM"/>
    </source>
</evidence>
<dbReference type="Proteomes" id="UP000826234">
    <property type="component" value="Unassembled WGS sequence"/>
</dbReference>
<keyword evidence="7" id="KW-1185">Reference proteome</keyword>
<evidence type="ECO:0000313" key="7">
    <source>
        <dbReference type="Proteomes" id="UP000826234"/>
    </source>
</evidence>
<comment type="similarity">
    <text evidence="2">Belongs to the IL-17 family.</text>
</comment>